<dbReference type="FunFam" id="3.30.200.20:FF:000142">
    <property type="entry name" value="Cysteine-rich receptor-like protein kinase 10"/>
    <property type="match status" value="1"/>
</dbReference>
<keyword evidence="10" id="KW-0067">ATP-binding</keyword>
<dbReference type="InterPro" id="IPR000719">
    <property type="entry name" value="Prot_kinase_dom"/>
</dbReference>
<evidence type="ECO:0000313" key="17">
    <source>
        <dbReference type="Proteomes" id="UP000235220"/>
    </source>
</evidence>
<protein>
    <submittedName>
        <fullName evidence="18">Cysteine-rich receptor-like protein kinase 10</fullName>
    </submittedName>
</protein>
<dbReference type="FunFam" id="3.30.430.20:FF:000003">
    <property type="entry name" value="Cysteine-rich RLK (RECEPTOR-like protein kinase) 10"/>
    <property type="match status" value="1"/>
</dbReference>
<dbReference type="InterPro" id="IPR038408">
    <property type="entry name" value="GNK2_sf"/>
</dbReference>
<keyword evidence="5" id="KW-0812">Transmembrane</keyword>
<dbReference type="GO" id="GO:0006979">
    <property type="term" value="P:response to oxidative stress"/>
    <property type="evidence" value="ECO:0007669"/>
    <property type="project" value="UniProtKB-ARBA"/>
</dbReference>
<dbReference type="KEGG" id="jre:109013817"/>
<comment type="catalytic activity">
    <reaction evidence="16">
        <text>L-threonyl-[protein] + ATP = O-phospho-L-threonyl-[protein] + ADP + H(+)</text>
        <dbReference type="Rhea" id="RHEA:46608"/>
        <dbReference type="Rhea" id="RHEA-COMP:11060"/>
        <dbReference type="Rhea" id="RHEA-COMP:11605"/>
        <dbReference type="ChEBI" id="CHEBI:15378"/>
        <dbReference type="ChEBI" id="CHEBI:30013"/>
        <dbReference type="ChEBI" id="CHEBI:30616"/>
        <dbReference type="ChEBI" id="CHEBI:61977"/>
        <dbReference type="ChEBI" id="CHEBI:456216"/>
    </reaction>
</comment>
<evidence type="ECO:0000313" key="18">
    <source>
        <dbReference type="RefSeq" id="XP_018851573.1"/>
    </source>
</evidence>
<keyword evidence="17" id="KW-1185">Reference proteome</keyword>
<dbReference type="SUPFAM" id="SSF56112">
    <property type="entry name" value="Protein kinase-like (PK-like)"/>
    <property type="match status" value="1"/>
</dbReference>
<dbReference type="Gene3D" id="3.30.430.20">
    <property type="entry name" value="Gnk2 domain, C-X8-C-X2-C motif"/>
    <property type="match status" value="2"/>
</dbReference>
<dbReference type="RefSeq" id="XP_018851573.1">
    <property type="nucleotide sequence ID" value="XM_018996028.2"/>
</dbReference>
<keyword evidence="11" id="KW-1133">Transmembrane helix</keyword>
<gene>
    <name evidence="18" type="primary">LOC109013817</name>
</gene>
<keyword evidence="6" id="KW-0732">Signal</keyword>
<dbReference type="Gene3D" id="3.30.200.20">
    <property type="entry name" value="Phosphorylase Kinase, domain 1"/>
    <property type="match status" value="1"/>
</dbReference>
<evidence type="ECO:0000256" key="11">
    <source>
        <dbReference type="ARBA" id="ARBA00022989"/>
    </source>
</evidence>
<dbReference type="InterPro" id="IPR011009">
    <property type="entry name" value="Kinase-like_dom_sf"/>
</dbReference>
<dbReference type="GO" id="GO:0009626">
    <property type="term" value="P:plant-type hypersensitive response"/>
    <property type="evidence" value="ECO:0000318"/>
    <property type="project" value="GO_Central"/>
</dbReference>
<evidence type="ECO:0000256" key="16">
    <source>
        <dbReference type="ARBA" id="ARBA00047951"/>
    </source>
</evidence>
<proteinExistence type="predicted"/>
<keyword evidence="2" id="KW-0723">Serine/threonine-protein kinase</keyword>
<dbReference type="Gramene" id="Jr03_10080_p1">
    <property type="protein sequence ID" value="cds.Jr03_10080_p1"/>
    <property type="gene ID" value="Jr03_10080"/>
</dbReference>
<dbReference type="GO" id="GO:0007165">
    <property type="term" value="P:signal transduction"/>
    <property type="evidence" value="ECO:0000318"/>
    <property type="project" value="GO_Central"/>
</dbReference>
<dbReference type="CDD" id="cd23509">
    <property type="entry name" value="Gnk2-like"/>
    <property type="match status" value="2"/>
</dbReference>
<dbReference type="Pfam" id="PF01657">
    <property type="entry name" value="Stress-antifung"/>
    <property type="match status" value="2"/>
</dbReference>
<keyword evidence="12" id="KW-0472">Membrane</keyword>
<reference evidence="18" key="1">
    <citation type="submission" date="2025-08" db="UniProtKB">
        <authorList>
            <consortium name="RefSeq"/>
        </authorList>
    </citation>
    <scope>IDENTIFICATION</scope>
    <source>
        <tissue evidence="18">Leaves</tissue>
    </source>
</reference>
<dbReference type="PROSITE" id="PS00108">
    <property type="entry name" value="PROTEIN_KINASE_ST"/>
    <property type="match status" value="1"/>
</dbReference>
<keyword evidence="3" id="KW-0597">Phosphoprotein</keyword>
<dbReference type="FunFam" id="3.30.430.20:FF:000002">
    <property type="entry name" value="Cysteine-rich receptor-like protein kinase 10"/>
    <property type="match status" value="1"/>
</dbReference>
<evidence type="ECO:0000256" key="9">
    <source>
        <dbReference type="ARBA" id="ARBA00022777"/>
    </source>
</evidence>
<keyword evidence="4" id="KW-0808">Transferase</keyword>
<dbReference type="InterPro" id="IPR002902">
    <property type="entry name" value="GNK2"/>
</dbReference>
<sequence>MPCWKYPLFFLSLLAITSLSLISESAPTYSGHYCSNSTFFTANSTFESNLNSVLSSLSSNATRAGTGFYNVSAGEEPPDVVFGLSLCRGDVSTAFCQDCVAAATKEILRRCPLDKVSIIWYDECLLRYSNQSIFATVSEVPGLYLINTGNIQEADSERFSQLLGTTMNSLATRASNSQSGKKFATEEEEFNSLQTLYSLVQCTPDLTVSDCYRCFRSAIGSLPSCCGGKIGGRVLLPSCNLRYELYPFYNITTAASPTLPPLAPGGSKMSSLTILAIVISIAVAVVLFFVGFCFFRRRAMKKYNTVSKENVGNEIQTIESLQFDWDTIEAATNKFADDNKIGEGGFGVVYKGTLFNGQHIAVKRLSKSSGQGAVEFKNEILVVAKLQHRNLVKLLGFCFEGEEKLLVYEYVTNKSLDYFLFDPAKQGQLDWSRRYKIIEGIARGTLYLHEDSRLRIIHRDLKASNILLDDNMNAKISDFGMAKIFGVDQTQGNTSKIVGTFGYMSPEYAMHGRYSVKSDMFSFGVLVLEIISGQKNRRSYQSDHAEDLLSYAWNQWRSGTPLELLDPALRHSYSRNEVIRCIHIGLLCVQEAPASRPTMATIDLMLNSYSVSLPLPQQPALLHRSRAKLDKPTNELGSDQSSSSQVILGSVNEVSLTEIYPR</sequence>
<evidence type="ECO:0000256" key="6">
    <source>
        <dbReference type="ARBA" id="ARBA00022729"/>
    </source>
</evidence>
<dbReference type="GO" id="GO:0004674">
    <property type="term" value="F:protein serine/threonine kinase activity"/>
    <property type="evidence" value="ECO:0000318"/>
    <property type="project" value="GO_Central"/>
</dbReference>
<keyword evidence="8" id="KW-0547">Nucleotide-binding</keyword>
<evidence type="ECO:0000256" key="13">
    <source>
        <dbReference type="ARBA" id="ARBA00023170"/>
    </source>
</evidence>
<dbReference type="PROSITE" id="PS50011">
    <property type="entry name" value="PROTEIN_KINASE_DOM"/>
    <property type="match status" value="1"/>
</dbReference>
<dbReference type="FunCoup" id="A0A2I4H5Z6">
    <property type="interactions" value="616"/>
</dbReference>
<evidence type="ECO:0000256" key="12">
    <source>
        <dbReference type="ARBA" id="ARBA00023136"/>
    </source>
</evidence>
<dbReference type="GO" id="GO:0005886">
    <property type="term" value="C:plasma membrane"/>
    <property type="evidence" value="ECO:0000318"/>
    <property type="project" value="GO_Central"/>
</dbReference>
<comment type="catalytic activity">
    <reaction evidence="15">
        <text>L-seryl-[protein] + ATP = O-phospho-L-seryl-[protein] + ADP + H(+)</text>
        <dbReference type="Rhea" id="RHEA:17989"/>
        <dbReference type="Rhea" id="RHEA-COMP:9863"/>
        <dbReference type="Rhea" id="RHEA-COMP:11604"/>
        <dbReference type="ChEBI" id="CHEBI:15378"/>
        <dbReference type="ChEBI" id="CHEBI:29999"/>
        <dbReference type="ChEBI" id="CHEBI:30616"/>
        <dbReference type="ChEBI" id="CHEBI:83421"/>
        <dbReference type="ChEBI" id="CHEBI:456216"/>
    </reaction>
</comment>
<keyword evidence="14" id="KW-0325">Glycoprotein</keyword>
<evidence type="ECO:0000256" key="4">
    <source>
        <dbReference type="ARBA" id="ARBA00022679"/>
    </source>
</evidence>
<dbReference type="OrthoDB" id="688481at2759"/>
<evidence type="ECO:0000256" key="1">
    <source>
        <dbReference type="ARBA" id="ARBA00004167"/>
    </source>
</evidence>
<dbReference type="GO" id="GO:0042742">
    <property type="term" value="P:defense response to bacterium"/>
    <property type="evidence" value="ECO:0000318"/>
    <property type="project" value="GO_Central"/>
</dbReference>
<evidence type="ECO:0000256" key="14">
    <source>
        <dbReference type="ARBA" id="ARBA00023180"/>
    </source>
</evidence>
<dbReference type="FunFam" id="1.10.510.10:FF:000129">
    <property type="entry name" value="cysteine-rich receptor-like protein kinase 10"/>
    <property type="match status" value="1"/>
</dbReference>
<dbReference type="InterPro" id="IPR017441">
    <property type="entry name" value="Protein_kinase_ATP_BS"/>
</dbReference>
<name>A0A2I4H5Z6_JUGRE</name>
<keyword evidence="9" id="KW-0418">Kinase</keyword>
<dbReference type="AlphaFoldDB" id="A0A2I4H5Z6"/>
<dbReference type="PROSITE" id="PS00107">
    <property type="entry name" value="PROTEIN_KINASE_ATP"/>
    <property type="match status" value="1"/>
</dbReference>
<dbReference type="PANTHER" id="PTHR27002">
    <property type="entry name" value="RECEPTOR-LIKE SERINE/THREONINE-PROTEIN KINASE SD1-8"/>
    <property type="match status" value="1"/>
</dbReference>
<accession>A0A2I4H5Z6</accession>
<dbReference type="PANTHER" id="PTHR27002:SF1050">
    <property type="entry name" value="CYSTEINE-RICH RECEPTOR-LIKE PROTEIN KINASE 5"/>
    <property type="match status" value="1"/>
</dbReference>
<dbReference type="GO" id="GO:0005524">
    <property type="term" value="F:ATP binding"/>
    <property type="evidence" value="ECO:0007669"/>
    <property type="project" value="UniProtKB-UniRule"/>
</dbReference>
<dbReference type="SMART" id="SM00220">
    <property type="entry name" value="S_TKc"/>
    <property type="match status" value="1"/>
</dbReference>
<keyword evidence="13" id="KW-0675">Receptor</keyword>
<evidence type="ECO:0000256" key="7">
    <source>
        <dbReference type="ARBA" id="ARBA00022737"/>
    </source>
</evidence>
<evidence type="ECO:0000256" key="10">
    <source>
        <dbReference type="ARBA" id="ARBA00022840"/>
    </source>
</evidence>
<dbReference type="GeneID" id="109013817"/>
<evidence type="ECO:0000256" key="5">
    <source>
        <dbReference type="ARBA" id="ARBA00022692"/>
    </source>
</evidence>
<dbReference type="Pfam" id="PF07714">
    <property type="entry name" value="PK_Tyr_Ser-Thr"/>
    <property type="match status" value="1"/>
</dbReference>
<evidence type="ECO:0000256" key="3">
    <source>
        <dbReference type="ARBA" id="ARBA00022553"/>
    </source>
</evidence>
<dbReference type="Gene3D" id="1.10.510.10">
    <property type="entry name" value="Transferase(Phosphotransferase) domain 1"/>
    <property type="match status" value="1"/>
</dbReference>
<dbReference type="CDD" id="cd14066">
    <property type="entry name" value="STKc_IRAK"/>
    <property type="match status" value="1"/>
</dbReference>
<dbReference type="Proteomes" id="UP000235220">
    <property type="component" value="Chromosome 3"/>
</dbReference>
<organism evidence="17 18">
    <name type="scientific">Juglans regia</name>
    <name type="common">English walnut</name>
    <dbReference type="NCBI Taxonomy" id="51240"/>
    <lineage>
        <taxon>Eukaryota</taxon>
        <taxon>Viridiplantae</taxon>
        <taxon>Streptophyta</taxon>
        <taxon>Embryophyta</taxon>
        <taxon>Tracheophyta</taxon>
        <taxon>Spermatophyta</taxon>
        <taxon>Magnoliopsida</taxon>
        <taxon>eudicotyledons</taxon>
        <taxon>Gunneridae</taxon>
        <taxon>Pentapetalae</taxon>
        <taxon>rosids</taxon>
        <taxon>fabids</taxon>
        <taxon>Fagales</taxon>
        <taxon>Juglandaceae</taxon>
        <taxon>Juglans</taxon>
    </lineage>
</organism>
<dbReference type="PROSITE" id="PS51473">
    <property type="entry name" value="GNK2"/>
    <property type="match status" value="2"/>
</dbReference>
<comment type="subcellular location">
    <subcellularLocation>
        <location evidence="1">Membrane</location>
        <topology evidence="1">Single-pass membrane protein</topology>
    </subcellularLocation>
</comment>
<dbReference type="InterPro" id="IPR008271">
    <property type="entry name" value="Ser/Thr_kinase_AS"/>
</dbReference>
<keyword evidence="7" id="KW-0677">Repeat</keyword>
<evidence type="ECO:0000256" key="2">
    <source>
        <dbReference type="ARBA" id="ARBA00022527"/>
    </source>
</evidence>
<evidence type="ECO:0000256" key="15">
    <source>
        <dbReference type="ARBA" id="ARBA00047558"/>
    </source>
</evidence>
<evidence type="ECO:0000256" key="8">
    <source>
        <dbReference type="ARBA" id="ARBA00022741"/>
    </source>
</evidence>
<dbReference type="InterPro" id="IPR001245">
    <property type="entry name" value="Ser-Thr/Tyr_kinase_cat_dom"/>
</dbReference>